<proteinExistence type="predicted"/>
<dbReference type="Gene3D" id="2.102.10.10">
    <property type="entry name" value="Rieske [2Fe-2S] iron-sulphur domain"/>
    <property type="match status" value="1"/>
</dbReference>
<dbReference type="Pfam" id="PF22543">
    <property type="entry name" value="Rieske_4"/>
    <property type="match status" value="1"/>
</dbReference>
<dbReference type="InterPro" id="IPR054716">
    <property type="entry name" value="Sol_Rieske_ferrdox_dom"/>
</dbReference>
<name>A0A7S3D410_9EUKA</name>
<keyword evidence="1" id="KW-0001">2Fe-2S</keyword>
<sequence>MSSPPSPLSPHPGIAVTSVDELKKRGGRRCLTVENRNITVILVADNDVRCMDSYCYHMGGKIGEEGDIEDYGGEKVVRCPSHHHRISLQTGGVVSTDLDGNMNITQPKQQIHTVDIGKDGSIYVTVNSSSGLESDAYNAADAKEDEQTPAPNDIAAIMRQRRRRLLVAKRKRESISVSADDVSDKNGKRSPSPTLSSSLAPRSLSPRLSPISKESDENANREKRRAVSPSSSVVQPSIRHFFSAKS</sequence>
<feature type="compositionally biased region" description="Low complexity" evidence="6">
    <location>
        <begin position="189"/>
        <end position="212"/>
    </location>
</feature>
<evidence type="ECO:0000256" key="5">
    <source>
        <dbReference type="ARBA" id="ARBA00034078"/>
    </source>
</evidence>
<dbReference type="InterPro" id="IPR017941">
    <property type="entry name" value="Rieske_2Fe-2S"/>
</dbReference>
<evidence type="ECO:0000256" key="2">
    <source>
        <dbReference type="ARBA" id="ARBA00022723"/>
    </source>
</evidence>
<evidence type="ECO:0000313" key="8">
    <source>
        <dbReference type="EMBL" id="CAE0245923.1"/>
    </source>
</evidence>
<dbReference type="EMBL" id="HBIB01012399">
    <property type="protein sequence ID" value="CAE0245923.1"/>
    <property type="molecule type" value="Transcribed_RNA"/>
</dbReference>
<dbReference type="GO" id="GO:0046872">
    <property type="term" value="F:metal ion binding"/>
    <property type="evidence" value="ECO:0007669"/>
    <property type="project" value="UniProtKB-KW"/>
</dbReference>
<evidence type="ECO:0000256" key="4">
    <source>
        <dbReference type="ARBA" id="ARBA00023014"/>
    </source>
</evidence>
<protein>
    <recommendedName>
        <fullName evidence="7">Rieske domain-containing protein</fullName>
    </recommendedName>
</protein>
<dbReference type="SUPFAM" id="SSF50022">
    <property type="entry name" value="ISP domain"/>
    <property type="match status" value="1"/>
</dbReference>
<evidence type="ECO:0000259" key="7">
    <source>
        <dbReference type="PROSITE" id="PS51296"/>
    </source>
</evidence>
<dbReference type="PROSITE" id="PS51296">
    <property type="entry name" value="RIESKE"/>
    <property type="match status" value="1"/>
</dbReference>
<comment type="cofactor">
    <cofactor evidence="5">
        <name>[2Fe-2S] cluster</name>
        <dbReference type="ChEBI" id="CHEBI:190135"/>
    </cofactor>
</comment>
<accession>A0A7S3D410</accession>
<keyword evidence="2" id="KW-0479">Metal-binding</keyword>
<evidence type="ECO:0000256" key="3">
    <source>
        <dbReference type="ARBA" id="ARBA00023004"/>
    </source>
</evidence>
<reference evidence="8" key="1">
    <citation type="submission" date="2021-01" db="EMBL/GenBank/DDBJ databases">
        <authorList>
            <person name="Corre E."/>
            <person name="Pelletier E."/>
            <person name="Niang G."/>
            <person name="Scheremetjew M."/>
            <person name="Finn R."/>
            <person name="Kale V."/>
            <person name="Holt S."/>
            <person name="Cochrane G."/>
            <person name="Meng A."/>
            <person name="Brown T."/>
            <person name="Cohen L."/>
        </authorList>
    </citation>
    <scope>NUCLEOTIDE SEQUENCE</scope>
    <source>
        <strain evidence="8">NIES-2562</strain>
    </source>
</reference>
<evidence type="ECO:0000256" key="1">
    <source>
        <dbReference type="ARBA" id="ARBA00022714"/>
    </source>
</evidence>
<keyword evidence="4" id="KW-0411">Iron-sulfur</keyword>
<gene>
    <name evidence="8" type="ORF">PBIL07802_LOCUS8106</name>
</gene>
<feature type="domain" description="Rieske" evidence="7">
    <location>
        <begin position="14"/>
        <end position="94"/>
    </location>
</feature>
<feature type="compositionally biased region" description="Low complexity" evidence="6">
    <location>
        <begin position="227"/>
        <end position="237"/>
    </location>
</feature>
<dbReference type="PANTHER" id="PTHR21496">
    <property type="entry name" value="FERREDOXIN-RELATED"/>
    <property type="match status" value="1"/>
</dbReference>
<dbReference type="InterPro" id="IPR036922">
    <property type="entry name" value="Rieske_2Fe-2S_sf"/>
</dbReference>
<dbReference type="GO" id="GO:0051537">
    <property type="term" value="F:2 iron, 2 sulfur cluster binding"/>
    <property type="evidence" value="ECO:0007669"/>
    <property type="project" value="UniProtKB-KW"/>
</dbReference>
<feature type="region of interest" description="Disordered" evidence="6">
    <location>
        <begin position="169"/>
        <end position="246"/>
    </location>
</feature>
<dbReference type="PANTHER" id="PTHR21496:SF0">
    <property type="entry name" value="RIESKE DOMAIN-CONTAINING PROTEIN"/>
    <property type="match status" value="1"/>
</dbReference>
<organism evidence="8">
    <name type="scientific">Palpitomonas bilix</name>
    <dbReference type="NCBI Taxonomy" id="652834"/>
    <lineage>
        <taxon>Eukaryota</taxon>
        <taxon>Eukaryota incertae sedis</taxon>
    </lineage>
</organism>
<dbReference type="AlphaFoldDB" id="A0A7S3D410"/>
<evidence type="ECO:0000256" key="6">
    <source>
        <dbReference type="SAM" id="MobiDB-lite"/>
    </source>
</evidence>
<keyword evidence="3" id="KW-0408">Iron</keyword>